<keyword evidence="2" id="KW-1185">Reference proteome</keyword>
<sequence>MIPLSHSHLDLCGWLYLNLSMAGTESMEEKKNEMTEVVWQLLFRRLAFAN</sequence>
<organism evidence="1 2">
    <name type="scientific">Prunus persica</name>
    <name type="common">Peach</name>
    <name type="synonym">Amygdalus persica</name>
    <dbReference type="NCBI Taxonomy" id="3760"/>
    <lineage>
        <taxon>Eukaryota</taxon>
        <taxon>Viridiplantae</taxon>
        <taxon>Streptophyta</taxon>
        <taxon>Embryophyta</taxon>
        <taxon>Tracheophyta</taxon>
        <taxon>Spermatophyta</taxon>
        <taxon>Magnoliopsida</taxon>
        <taxon>eudicotyledons</taxon>
        <taxon>Gunneridae</taxon>
        <taxon>Pentapetalae</taxon>
        <taxon>rosids</taxon>
        <taxon>fabids</taxon>
        <taxon>Rosales</taxon>
        <taxon>Rosaceae</taxon>
        <taxon>Amygdaloideae</taxon>
        <taxon>Amygdaleae</taxon>
        <taxon>Prunus</taxon>
    </lineage>
</organism>
<name>A0A251PRK1_PRUPE</name>
<accession>A0A251PRK1</accession>
<evidence type="ECO:0000313" key="2">
    <source>
        <dbReference type="Proteomes" id="UP000006882"/>
    </source>
</evidence>
<protein>
    <submittedName>
        <fullName evidence="1">Uncharacterized protein</fullName>
    </submittedName>
</protein>
<dbReference type="EMBL" id="CM007654">
    <property type="protein sequence ID" value="ONI14199.1"/>
    <property type="molecule type" value="Genomic_DNA"/>
</dbReference>
<dbReference type="AlphaFoldDB" id="A0A251PRK1"/>
<proteinExistence type="predicted"/>
<dbReference type="Proteomes" id="UP000006882">
    <property type="component" value="Chromosome G4"/>
</dbReference>
<gene>
    <name evidence="1" type="ORF">PRUPE_4G268500</name>
</gene>
<reference evidence="1 2" key="1">
    <citation type="journal article" date="2013" name="Nat. Genet.">
        <title>The high-quality draft genome of peach (Prunus persica) identifies unique patterns of genetic diversity, domestication and genome evolution.</title>
        <authorList>
            <consortium name="International Peach Genome Initiative"/>
            <person name="Verde I."/>
            <person name="Abbott A.G."/>
            <person name="Scalabrin S."/>
            <person name="Jung S."/>
            <person name="Shu S."/>
            <person name="Marroni F."/>
            <person name="Zhebentyayeva T."/>
            <person name="Dettori M.T."/>
            <person name="Grimwood J."/>
            <person name="Cattonaro F."/>
            <person name="Zuccolo A."/>
            <person name="Rossini L."/>
            <person name="Jenkins J."/>
            <person name="Vendramin E."/>
            <person name="Meisel L.A."/>
            <person name="Decroocq V."/>
            <person name="Sosinski B."/>
            <person name="Prochnik S."/>
            <person name="Mitros T."/>
            <person name="Policriti A."/>
            <person name="Cipriani G."/>
            <person name="Dondini L."/>
            <person name="Ficklin S."/>
            <person name="Goodstein D.M."/>
            <person name="Xuan P."/>
            <person name="Del Fabbro C."/>
            <person name="Aramini V."/>
            <person name="Copetti D."/>
            <person name="Gonzalez S."/>
            <person name="Horner D.S."/>
            <person name="Falchi R."/>
            <person name="Lucas S."/>
            <person name="Mica E."/>
            <person name="Maldonado J."/>
            <person name="Lazzari B."/>
            <person name="Bielenberg D."/>
            <person name="Pirona R."/>
            <person name="Miculan M."/>
            <person name="Barakat A."/>
            <person name="Testolin R."/>
            <person name="Stella A."/>
            <person name="Tartarini S."/>
            <person name="Tonutti P."/>
            <person name="Arus P."/>
            <person name="Orellana A."/>
            <person name="Wells C."/>
            <person name="Main D."/>
            <person name="Vizzotto G."/>
            <person name="Silva H."/>
            <person name="Salamini F."/>
            <person name="Schmutz J."/>
            <person name="Morgante M."/>
            <person name="Rokhsar D.S."/>
        </authorList>
    </citation>
    <scope>NUCLEOTIDE SEQUENCE [LARGE SCALE GENOMIC DNA]</scope>
    <source>
        <strain evidence="2">cv. Nemared</strain>
    </source>
</reference>
<evidence type="ECO:0000313" key="1">
    <source>
        <dbReference type="EMBL" id="ONI14199.1"/>
    </source>
</evidence>
<dbReference type="Gramene" id="ONI14199">
    <property type="protein sequence ID" value="ONI14199"/>
    <property type="gene ID" value="PRUPE_4G268500"/>
</dbReference>